<organism evidence="4 5">
    <name type="scientific">Candidatus Finniella inopinata</name>
    <dbReference type="NCBI Taxonomy" id="1696036"/>
    <lineage>
        <taxon>Bacteria</taxon>
        <taxon>Pseudomonadati</taxon>
        <taxon>Pseudomonadota</taxon>
        <taxon>Alphaproteobacteria</taxon>
        <taxon>Holosporales</taxon>
        <taxon>Candidatus Paracaedibacteraceae</taxon>
        <taxon>Candidatus Finniella</taxon>
    </lineage>
</organism>
<name>A0A4Q7DIL3_9PROT</name>
<sequence>MYNILLPILFLSMGFLSAPVFSMVGPEQLVGDAPASSGGEATPWWAEDQSQVEKLDEPDPLEPLNRVVFNFNRVADGVLIRPIAILYDDIVHDVAKTGVSNFMENLFSPVTLGNNILQGEGERAFHTIFRFVINSTIGLLGLMDVAREMGLPGHPATLNQTFAKWGVETGPYLVLALLGPSSFRGTYGMVGDWFMNPLSYAVKNTHRRHNRHHQQRWLLYELYGLDITNRRAKLITALDDIEKNSLDPYASMRSVYFQKQKELEKNVRAAEPRETDREYRRHQKELNQKEFVGG</sequence>
<evidence type="ECO:0000256" key="3">
    <source>
        <dbReference type="SAM" id="MobiDB-lite"/>
    </source>
</evidence>
<dbReference type="PRINTS" id="PR01805">
    <property type="entry name" value="VACJLIPOPROT"/>
</dbReference>
<evidence type="ECO:0000256" key="2">
    <source>
        <dbReference type="ARBA" id="ARBA00022729"/>
    </source>
</evidence>
<feature type="region of interest" description="Disordered" evidence="3">
    <location>
        <begin position="267"/>
        <end position="294"/>
    </location>
</feature>
<dbReference type="RefSeq" id="WP_130153759.1">
    <property type="nucleotide sequence ID" value="NZ_SCFB01000004.1"/>
</dbReference>
<proteinExistence type="inferred from homology"/>
<dbReference type="Pfam" id="PF04333">
    <property type="entry name" value="MlaA"/>
    <property type="match status" value="1"/>
</dbReference>
<accession>A0A4Q7DIL3</accession>
<dbReference type="GO" id="GO:0016020">
    <property type="term" value="C:membrane"/>
    <property type="evidence" value="ECO:0007669"/>
    <property type="project" value="InterPro"/>
</dbReference>
<keyword evidence="4" id="KW-0449">Lipoprotein</keyword>
<protein>
    <submittedName>
        <fullName evidence="4">VacJ family lipoprotein</fullName>
    </submittedName>
</protein>
<dbReference type="OrthoDB" id="9785326at2"/>
<evidence type="ECO:0000313" key="5">
    <source>
        <dbReference type="Proteomes" id="UP000293550"/>
    </source>
</evidence>
<comment type="similarity">
    <text evidence="1">Belongs to the MlaA family.</text>
</comment>
<comment type="caution">
    <text evidence="4">The sequence shown here is derived from an EMBL/GenBank/DDBJ whole genome shotgun (WGS) entry which is preliminary data.</text>
</comment>
<evidence type="ECO:0000313" key="4">
    <source>
        <dbReference type="EMBL" id="RZI46663.1"/>
    </source>
</evidence>
<keyword evidence="2" id="KW-0732">Signal</keyword>
<dbReference type="PANTHER" id="PTHR30035:SF3">
    <property type="entry name" value="INTERMEMBRANE PHOSPHOLIPID TRANSPORT SYSTEM LIPOPROTEIN MLAA"/>
    <property type="match status" value="1"/>
</dbReference>
<dbReference type="EMBL" id="SCFB01000004">
    <property type="protein sequence ID" value="RZI46663.1"/>
    <property type="molecule type" value="Genomic_DNA"/>
</dbReference>
<feature type="compositionally biased region" description="Basic and acidic residues" evidence="3">
    <location>
        <begin position="267"/>
        <end position="288"/>
    </location>
</feature>
<dbReference type="Proteomes" id="UP000293550">
    <property type="component" value="Unassembled WGS sequence"/>
</dbReference>
<gene>
    <name evidence="4" type="ORF">EQU50_03510</name>
</gene>
<evidence type="ECO:0000256" key="1">
    <source>
        <dbReference type="ARBA" id="ARBA00010634"/>
    </source>
</evidence>
<dbReference type="GO" id="GO:0120010">
    <property type="term" value="P:intermembrane phospholipid transfer"/>
    <property type="evidence" value="ECO:0007669"/>
    <property type="project" value="TreeGrafter"/>
</dbReference>
<dbReference type="AlphaFoldDB" id="A0A4Q7DIL3"/>
<reference evidence="4 5" key="1">
    <citation type="submission" date="2018-10" db="EMBL/GenBank/DDBJ databases">
        <title>An updated phylogeny of the Alphaproteobacteria reveals that the parasitic Rickettsiales and Holosporales have independent origins.</title>
        <authorList>
            <person name="Munoz-Gomez S.A."/>
            <person name="Hess S."/>
            <person name="Burger G."/>
            <person name="Lang B.F."/>
            <person name="Susko E."/>
            <person name="Slamovits C.H."/>
            <person name="Roger A.J."/>
        </authorList>
    </citation>
    <scope>NUCLEOTIDE SEQUENCE [LARGE SCALE GENOMIC DNA]</scope>
    <source>
        <strain evidence="4">HOLO01</strain>
    </source>
</reference>
<keyword evidence="5" id="KW-1185">Reference proteome</keyword>
<dbReference type="PANTHER" id="PTHR30035">
    <property type="entry name" value="LIPOPROTEIN VACJ-RELATED"/>
    <property type="match status" value="1"/>
</dbReference>
<dbReference type="InterPro" id="IPR007428">
    <property type="entry name" value="MlaA"/>
</dbReference>